<reference evidence="1" key="1">
    <citation type="journal article" date="2012" name="PLoS Negl. Trop. Dis.">
        <title>A systematically improved high quality genome and transcriptome of the human blood fluke Schistosoma mansoni.</title>
        <authorList>
            <person name="Protasio A.V."/>
            <person name="Tsai I.J."/>
            <person name="Babbage A."/>
            <person name="Nichol S."/>
            <person name="Hunt M."/>
            <person name="Aslett M.A."/>
            <person name="De Silva N."/>
            <person name="Velarde G.S."/>
            <person name="Anderson T.J."/>
            <person name="Clark R.C."/>
            <person name="Davidson C."/>
            <person name="Dillon G.P."/>
            <person name="Holroyd N.E."/>
            <person name="LoVerde P.T."/>
            <person name="Lloyd C."/>
            <person name="McQuillan J."/>
            <person name="Oliveira G."/>
            <person name="Otto T.D."/>
            <person name="Parker-Manuel S.J."/>
            <person name="Quail M.A."/>
            <person name="Wilson R.A."/>
            <person name="Zerlotini A."/>
            <person name="Dunne D.W."/>
            <person name="Berriman M."/>
        </authorList>
    </citation>
    <scope>NUCLEOTIDE SEQUENCE [LARGE SCALE GENOMIC DNA]</scope>
    <source>
        <strain evidence="1">Puerto Rican</strain>
    </source>
</reference>
<dbReference type="Proteomes" id="UP000008854">
    <property type="component" value="Unassembled WGS sequence"/>
</dbReference>
<protein>
    <submittedName>
        <fullName evidence="2">PSII_BNR domain-containing protein</fullName>
    </submittedName>
</protein>
<name>A0A5K4F3Z9_SCHMA</name>
<sequence length="184" mass="20416">MSSADPSDLPHYVAMQNSFVQLPDRQANTFLNVGDLLFYCGRAIGIKGSLDLVRRCFKISKLPERIWFDVGPSVEQIIAYTNPLGILFGLGSNGGGAIMSKDLGNTWISVNSFVYQKTLNTSTEIITASVMPWISFIGSIDNTLFESFCKMRVAQQWNVCINGMYANVLLLANWTNTCPNIKPF</sequence>
<reference evidence="2" key="2">
    <citation type="submission" date="2019-11" db="UniProtKB">
        <authorList>
            <consortium name="WormBaseParasite"/>
        </authorList>
    </citation>
    <scope>IDENTIFICATION</scope>
    <source>
        <strain evidence="2">Puerto Rican</strain>
    </source>
</reference>
<dbReference type="AlphaFoldDB" id="A0A5K4F3Z9"/>
<evidence type="ECO:0000313" key="1">
    <source>
        <dbReference type="Proteomes" id="UP000008854"/>
    </source>
</evidence>
<accession>A0A5K4F3Z9</accession>
<dbReference type="InParanoid" id="A0A5K4F3Z9"/>
<keyword evidence="1" id="KW-1185">Reference proteome</keyword>
<organism evidence="1 2">
    <name type="scientific">Schistosoma mansoni</name>
    <name type="common">Blood fluke</name>
    <dbReference type="NCBI Taxonomy" id="6183"/>
    <lineage>
        <taxon>Eukaryota</taxon>
        <taxon>Metazoa</taxon>
        <taxon>Spiralia</taxon>
        <taxon>Lophotrochozoa</taxon>
        <taxon>Platyhelminthes</taxon>
        <taxon>Trematoda</taxon>
        <taxon>Digenea</taxon>
        <taxon>Strigeidida</taxon>
        <taxon>Schistosomatoidea</taxon>
        <taxon>Schistosomatidae</taxon>
        <taxon>Schistosoma</taxon>
    </lineage>
</organism>
<proteinExistence type="predicted"/>
<dbReference type="WBParaSite" id="Smp_316230.1">
    <property type="protein sequence ID" value="Smp_316230.1"/>
    <property type="gene ID" value="Smp_316230"/>
</dbReference>
<evidence type="ECO:0000313" key="2">
    <source>
        <dbReference type="WBParaSite" id="Smp_316230.1"/>
    </source>
</evidence>